<dbReference type="Proteomes" id="UP001396334">
    <property type="component" value="Unassembled WGS sequence"/>
</dbReference>
<sequence length="120" mass="13316">MKFFPTSWMPLFRVKAKDASLVDCSSNPSMPMKLLQLGVFMRFGYGVDNDILYNKHSISIEPVKPGSSVRIRNGGRKVSSTMKRLSFLSFCSPHVPSSCDCGELVAKDLLSSKETFDSSI</sequence>
<proteinExistence type="predicted"/>
<gene>
    <name evidence="1" type="ORF">V6N11_051037</name>
</gene>
<evidence type="ECO:0000313" key="2">
    <source>
        <dbReference type="Proteomes" id="UP001396334"/>
    </source>
</evidence>
<accession>A0ABR2R3F5</accession>
<name>A0ABR2R3F5_9ROSI</name>
<dbReference type="EMBL" id="JBBPBN010000027">
    <property type="protein sequence ID" value="KAK9007207.1"/>
    <property type="molecule type" value="Genomic_DNA"/>
</dbReference>
<organism evidence="1 2">
    <name type="scientific">Hibiscus sabdariffa</name>
    <name type="common">roselle</name>
    <dbReference type="NCBI Taxonomy" id="183260"/>
    <lineage>
        <taxon>Eukaryota</taxon>
        <taxon>Viridiplantae</taxon>
        <taxon>Streptophyta</taxon>
        <taxon>Embryophyta</taxon>
        <taxon>Tracheophyta</taxon>
        <taxon>Spermatophyta</taxon>
        <taxon>Magnoliopsida</taxon>
        <taxon>eudicotyledons</taxon>
        <taxon>Gunneridae</taxon>
        <taxon>Pentapetalae</taxon>
        <taxon>rosids</taxon>
        <taxon>malvids</taxon>
        <taxon>Malvales</taxon>
        <taxon>Malvaceae</taxon>
        <taxon>Malvoideae</taxon>
        <taxon>Hibiscus</taxon>
    </lineage>
</organism>
<keyword evidence="2" id="KW-1185">Reference proteome</keyword>
<reference evidence="1 2" key="1">
    <citation type="journal article" date="2024" name="G3 (Bethesda)">
        <title>Genome assembly of Hibiscus sabdariffa L. provides insights into metabolisms of medicinal natural products.</title>
        <authorList>
            <person name="Kim T."/>
        </authorList>
    </citation>
    <scope>NUCLEOTIDE SEQUENCE [LARGE SCALE GENOMIC DNA]</scope>
    <source>
        <strain evidence="1">TK-2024</strain>
        <tissue evidence="1">Old leaves</tissue>
    </source>
</reference>
<evidence type="ECO:0000313" key="1">
    <source>
        <dbReference type="EMBL" id="KAK9007207.1"/>
    </source>
</evidence>
<comment type="caution">
    <text evidence="1">The sequence shown here is derived from an EMBL/GenBank/DDBJ whole genome shotgun (WGS) entry which is preliminary data.</text>
</comment>
<protein>
    <submittedName>
        <fullName evidence="1">Uncharacterized protein</fullName>
    </submittedName>
</protein>